<dbReference type="PANTHER" id="PTHR23135:SF7">
    <property type="entry name" value="LIPID II ISOGLUTAMINYL SYNTHASE (GLUTAMINE-HYDROLYZING) SUBUNIT MURT"/>
    <property type="match status" value="1"/>
</dbReference>
<evidence type="ECO:0000256" key="2">
    <source>
        <dbReference type="HAMAP-Rule" id="MF_02214"/>
    </source>
</evidence>
<dbReference type="SUPFAM" id="SSF53623">
    <property type="entry name" value="MurD-like peptide ligases, catalytic domain"/>
    <property type="match status" value="1"/>
</dbReference>
<dbReference type="Pfam" id="PF08353">
    <property type="entry name" value="MurT_C"/>
    <property type="match status" value="1"/>
</dbReference>
<proteinExistence type="inferred from homology"/>
<dbReference type="GO" id="GO:0016874">
    <property type="term" value="F:ligase activity"/>
    <property type="evidence" value="ECO:0007669"/>
    <property type="project" value="UniProtKB-KW"/>
</dbReference>
<comment type="caution">
    <text evidence="5">The sequence shown here is derived from an EMBL/GenBank/DDBJ whole genome shotgun (WGS) entry which is preliminary data.</text>
</comment>
<evidence type="ECO:0000259" key="4">
    <source>
        <dbReference type="Pfam" id="PF08353"/>
    </source>
</evidence>
<keyword evidence="2" id="KW-0067">ATP-binding</keyword>
<keyword evidence="2" id="KW-0547">Nucleotide-binding</keyword>
<comment type="catalytic activity">
    <reaction evidence="2">
        <text>beta-D-GlcNAc-(1-&gt;4)-Mur2Ac(oyl-L-Ala-gamma-D-Glu-L-Lys-D-Ala-D-Ala)-di-trans,octa-cis-undecaprenyl diphosphate + ATP = beta-D-GlcNAc-(1-&gt;4)-Mur2Ac(oyl-L-Ala-gamma-D-O-P-Glu-L-Lys-D-Ala-D-Ala)-di-trans,octa-cis-undecaprenyl diphosphate + ADP</text>
        <dbReference type="Rhea" id="RHEA:59488"/>
        <dbReference type="ChEBI" id="CHEBI:30616"/>
        <dbReference type="ChEBI" id="CHEBI:60033"/>
        <dbReference type="ChEBI" id="CHEBI:143132"/>
        <dbReference type="ChEBI" id="CHEBI:456216"/>
    </reaction>
</comment>
<comment type="subunit">
    <text evidence="2">Forms a heterodimer with GatD.</text>
</comment>
<keyword evidence="2" id="KW-0862">Zinc</keyword>
<gene>
    <name evidence="2" type="primary">murT</name>
    <name evidence="5" type="ORF">ACFQ47_06980</name>
</gene>
<feature type="binding site" evidence="2">
    <location>
        <position position="218"/>
    </location>
    <ligand>
        <name>Zn(2+)</name>
        <dbReference type="ChEBI" id="CHEBI:29105"/>
    </ligand>
</feature>
<dbReference type="RefSeq" id="WP_125697354.1">
    <property type="nucleotide sequence ID" value="NZ_JBHTOG010000036.1"/>
</dbReference>
<feature type="active site" evidence="2">
    <location>
        <position position="365"/>
    </location>
</feature>
<keyword evidence="2" id="KW-0479">Metal-binding</keyword>
<comment type="catalytic activity">
    <reaction evidence="2">
        <text>beta-D-GlcNAc-(1-&gt;4)-Mur2Ac(oyl-L-Ala-gamma-D-O-P-Glu-L-Lys-D-Ala-D-Ala)-di-trans,octa-cis-undecaprenyl diphosphate + NH4(+) = beta-D-GlcNAc-(1-&gt;4)-Mur2Ac(oyl-L-Ala-D-isoglutaminyl-L-Lys-D-Ala-D-Ala)-di-trans,octa-cis-undecaprenyl diphosphate + phosphate + H(+)</text>
        <dbReference type="Rhea" id="RHEA:57932"/>
        <dbReference type="ChEBI" id="CHEBI:15378"/>
        <dbReference type="ChEBI" id="CHEBI:28938"/>
        <dbReference type="ChEBI" id="CHEBI:43474"/>
        <dbReference type="ChEBI" id="CHEBI:62233"/>
        <dbReference type="ChEBI" id="CHEBI:143132"/>
    </reaction>
</comment>
<dbReference type="PANTHER" id="PTHR23135">
    <property type="entry name" value="MUR LIGASE FAMILY MEMBER"/>
    <property type="match status" value="1"/>
</dbReference>
<dbReference type="EMBL" id="JBHTOG010000036">
    <property type="protein sequence ID" value="MFD1432425.1"/>
    <property type="molecule type" value="Genomic_DNA"/>
</dbReference>
<evidence type="ECO:0000256" key="1">
    <source>
        <dbReference type="ARBA" id="ARBA00004752"/>
    </source>
</evidence>
<protein>
    <recommendedName>
        <fullName evidence="2">Lipid II isoglutaminyl synthase (glutamine-hydrolyzing) subunit MurT</fullName>
        <ecNumber evidence="2">6.3.5.13</ecNumber>
    </recommendedName>
</protein>
<feature type="domain" description="Lipid II isoglutaminyl synthase (glutamine-hydrolyzing) subunit MurT C-terminal" evidence="4">
    <location>
        <begin position="329"/>
        <end position="439"/>
    </location>
</feature>
<name>A0ABW4CS50_9LACO</name>
<dbReference type="Gene3D" id="3.40.1190.10">
    <property type="entry name" value="Mur-like, catalytic domain"/>
    <property type="match status" value="1"/>
</dbReference>
<sequence>MTTRNSAKAGLATIVGRSSYWFLHTFLKGGSSLPGKLAQRIDPGVLAALGKDYDVIVVTGTNGKTLTTNLIVKVLRQKYDDILTNPTGSNMMQGIIAAFLAHGRGKAHPGQRKLAVLEVDEANVAPVASYLHPKMFVLTNIFRDQMDRYGEFYTTYQKILNGIQQDASAQVIANGDAPIFSSRPLENPVSYYGFELADQSTTNVMAPPNTDGVLCPVCEHILHYRGITYANLGNYFCPNCGFKRPALAHAVTAVHELTPTSSQFAIDGHEFALQIGGTYNVYNALAAYTVGATFGITPEQVSQAFAYDEKVFGRQEEISLDGKAVTLILVKNPVGLNEVLAMIQRNQEPFSFAMLLNAKYADGTDTSWIWDGNFEQLVQSGKATSYLVGGERYKDIAFRMQVAGVPETELVQRPDLGDVITALKEAPSKHVYVLATYTAVLQLRKKLSDAGYIKAGF</sequence>
<keyword evidence="2" id="KW-0573">Peptidoglycan synthesis</keyword>
<evidence type="ECO:0000313" key="5">
    <source>
        <dbReference type="EMBL" id="MFD1432425.1"/>
    </source>
</evidence>
<comment type="similarity">
    <text evidence="2">Belongs to the MurCDEF family. MurT subfamily.</text>
</comment>
<feature type="binding site" evidence="2">
    <location>
        <position position="215"/>
    </location>
    <ligand>
        <name>Zn(2+)</name>
        <dbReference type="ChEBI" id="CHEBI:29105"/>
    </ligand>
</feature>
<dbReference type="EC" id="6.3.5.13" evidence="2"/>
<dbReference type="InterPro" id="IPR013221">
    <property type="entry name" value="Mur_ligase_cen"/>
</dbReference>
<reference evidence="6" key="1">
    <citation type="journal article" date="2019" name="Int. J. Syst. Evol. Microbiol.">
        <title>The Global Catalogue of Microorganisms (GCM) 10K type strain sequencing project: providing services to taxonomists for standard genome sequencing and annotation.</title>
        <authorList>
            <consortium name="The Broad Institute Genomics Platform"/>
            <consortium name="The Broad Institute Genome Sequencing Center for Infectious Disease"/>
            <person name="Wu L."/>
            <person name="Ma J."/>
        </authorList>
    </citation>
    <scope>NUCLEOTIDE SEQUENCE [LARGE SCALE GENOMIC DNA]</scope>
    <source>
        <strain evidence="6">CCM 8947</strain>
    </source>
</reference>
<dbReference type="InterPro" id="IPR036565">
    <property type="entry name" value="Mur-like_cat_sf"/>
</dbReference>
<dbReference type="Pfam" id="PF08245">
    <property type="entry name" value="Mur_ligase_M"/>
    <property type="match status" value="1"/>
</dbReference>
<keyword evidence="6" id="KW-1185">Reference proteome</keyword>
<keyword evidence="2" id="KW-0961">Cell wall biogenesis/degradation</keyword>
<comment type="function">
    <text evidence="2">The lipid II isoglutaminyl synthase complex catalyzes the formation of alpha-D-isoglutamine in the cell wall lipid II stem peptide. The MurT subunit catalyzes the ATP-dependent amidation of D-glutamate residue of lipid II, converting it to an isoglutamine residue.</text>
</comment>
<evidence type="ECO:0000259" key="3">
    <source>
        <dbReference type="Pfam" id="PF08245"/>
    </source>
</evidence>
<organism evidence="5 6">
    <name type="scientific">Lacticaseibacillus yichunensis</name>
    <dbReference type="NCBI Taxonomy" id="2486015"/>
    <lineage>
        <taxon>Bacteria</taxon>
        <taxon>Bacillati</taxon>
        <taxon>Bacillota</taxon>
        <taxon>Bacilli</taxon>
        <taxon>Lactobacillales</taxon>
        <taxon>Lactobacillaceae</taxon>
        <taxon>Lacticaseibacillus</taxon>
    </lineage>
</organism>
<dbReference type="InterPro" id="IPR013564">
    <property type="entry name" value="MurT_C"/>
</dbReference>
<keyword evidence="2" id="KW-0133">Cell shape</keyword>
<dbReference type="InterPro" id="IPR043703">
    <property type="entry name" value="Lipid_II_synth_MurT"/>
</dbReference>
<feature type="binding site" evidence="2">
    <location>
        <position position="240"/>
    </location>
    <ligand>
        <name>Zn(2+)</name>
        <dbReference type="ChEBI" id="CHEBI:29105"/>
    </ligand>
</feature>
<dbReference type="Proteomes" id="UP001597192">
    <property type="component" value="Unassembled WGS sequence"/>
</dbReference>
<keyword evidence="2 5" id="KW-0436">Ligase</keyword>
<feature type="domain" description="Mur ligase central" evidence="3">
    <location>
        <begin position="58"/>
        <end position="192"/>
    </location>
</feature>
<evidence type="ECO:0000313" key="6">
    <source>
        <dbReference type="Proteomes" id="UP001597192"/>
    </source>
</evidence>
<accession>A0ABW4CS50</accession>
<comment type="pathway">
    <text evidence="1 2">Cell wall biogenesis; peptidoglycan biosynthesis.</text>
</comment>
<comment type="catalytic activity">
    <reaction evidence="2">
        <text>beta-D-GlcNAc-(1-&gt;4)-Mur2Ac(oyl-L-Ala-gamma-D-Glu-L-Lys-D-Ala-D-Ala)-di-trans,octa-cis-undecaprenyl diphosphate + L-glutamine + ATP + H2O = beta-D-GlcNAc-(1-&gt;4)-Mur2Ac(oyl-L-Ala-D-isoglutaminyl-L-Lys-D-Ala-D-Ala)-di-trans,octa-cis-undecaprenyl diphosphate + L-glutamate + ADP + phosphate + H(+)</text>
        <dbReference type="Rhea" id="RHEA:57928"/>
        <dbReference type="ChEBI" id="CHEBI:15377"/>
        <dbReference type="ChEBI" id="CHEBI:15378"/>
        <dbReference type="ChEBI" id="CHEBI:29985"/>
        <dbReference type="ChEBI" id="CHEBI:30616"/>
        <dbReference type="ChEBI" id="CHEBI:43474"/>
        <dbReference type="ChEBI" id="CHEBI:58359"/>
        <dbReference type="ChEBI" id="CHEBI:60033"/>
        <dbReference type="ChEBI" id="CHEBI:62233"/>
        <dbReference type="ChEBI" id="CHEBI:456216"/>
        <dbReference type="EC" id="6.3.5.13"/>
    </reaction>
</comment>
<feature type="binding site" evidence="2">
    <location>
        <position position="237"/>
    </location>
    <ligand>
        <name>Zn(2+)</name>
        <dbReference type="ChEBI" id="CHEBI:29105"/>
    </ligand>
</feature>
<dbReference type="HAMAP" id="MF_02214">
    <property type="entry name" value="Lipid_II_synth_MurT"/>
    <property type="match status" value="1"/>
</dbReference>